<organism evidence="1 2">
    <name type="scientific">Pusillimonas minor</name>
    <dbReference type="NCBI Taxonomy" id="2697024"/>
    <lineage>
        <taxon>Bacteria</taxon>
        <taxon>Pseudomonadati</taxon>
        <taxon>Pseudomonadota</taxon>
        <taxon>Betaproteobacteria</taxon>
        <taxon>Burkholderiales</taxon>
        <taxon>Alcaligenaceae</taxon>
        <taxon>Pusillimonas</taxon>
    </lineage>
</organism>
<evidence type="ECO:0000313" key="1">
    <source>
        <dbReference type="EMBL" id="MBC2768443.1"/>
    </source>
</evidence>
<dbReference type="AlphaFoldDB" id="A0A842HJP2"/>
<evidence type="ECO:0000313" key="2">
    <source>
        <dbReference type="Proteomes" id="UP000545386"/>
    </source>
</evidence>
<accession>A0A842HJP2</accession>
<dbReference type="RefSeq" id="WP_185778291.1">
    <property type="nucleotide sequence ID" value="NZ_JACJUU010000001.1"/>
</dbReference>
<name>A0A842HJP2_9BURK</name>
<gene>
    <name evidence="1" type="ORF">GTU67_00765</name>
</gene>
<protein>
    <submittedName>
        <fullName evidence="1">Uncharacterized protein</fullName>
    </submittedName>
</protein>
<dbReference type="Proteomes" id="UP000545386">
    <property type="component" value="Unassembled WGS sequence"/>
</dbReference>
<sequence length="77" mass="8245">MGIIDQTTYTLTCPKCGASESQKVLDKGSNWSGSWWQSGASFTHFQTTWDGEGGPVEPKLSIATCKSCQSKAQVAIS</sequence>
<comment type="caution">
    <text evidence="1">The sequence shown here is derived from an EMBL/GenBank/DDBJ whole genome shotgun (WGS) entry which is preliminary data.</text>
</comment>
<keyword evidence="2" id="KW-1185">Reference proteome</keyword>
<dbReference type="EMBL" id="JACJUU010000001">
    <property type="protein sequence ID" value="MBC2768443.1"/>
    <property type="molecule type" value="Genomic_DNA"/>
</dbReference>
<reference evidence="1 2" key="1">
    <citation type="submission" date="2020-08" db="EMBL/GenBank/DDBJ databases">
        <title>Paraeoetvoesia sp. YC-7-48 draft genome sequence.</title>
        <authorList>
            <person name="Yao L."/>
        </authorList>
    </citation>
    <scope>NUCLEOTIDE SEQUENCE [LARGE SCALE GENOMIC DNA]</scope>
    <source>
        <strain evidence="2">YC-7-48</strain>
    </source>
</reference>
<proteinExistence type="predicted"/>